<evidence type="ECO:0000313" key="1">
    <source>
        <dbReference type="EMBL" id="MCU4395976.1"/>
    </source>
</evidence>
<sequence length="103" mass="11257">MNQTIKTGNPFSTLFIMRESKSREAIEIPSDMQISSKIVNASGQEIAVCEITVCDQTEMKGGFILYVDKSITANWKAGTALGDIKINGKNSGNYSFTIEKSIT</sequence>
<dbReference type="AlphaFoldDB" id="A0AAW5RA50"/>
<dbReference type="Proteomes" id="UP001208534">
    <property type="component" value="Unassembled WGS sequence"/>
</dbReference>
<comment type="caution">
    <text evidence="1">The sequence shown here is derived from an EMBL/GenBank/DDBJ whole genome shotgun (WGS) entry which is preliminary data.</text>
</comment>
<dbReference type="RefSeq" id="WP_262578609.1">
    <property type="nucleotide sequence ID" value="NZ_JAHPRE010000008.1"/>
</dbReference>
<dbReference type="EMBL" id="JAHPRE010000008">
    <property type="protein sequence ID" value="MCU4395976.1"/>
    <property type="molecule type" value="Genomic_DNA"/>
</dbReference>
<organism evidence="1 2">
    <name type="scientific">Acinetobacter junii</name>
    <dbReference type="NCBI Taxonomy" id="40215"/>
    <lineage>
        <taxon>Bacteria</taxon>
        <taxon>Pseudomonadati</taxon>
        <taxon>Pseudomonadota</taxon>
        <taxon>Gammaproteobacteria</taxon>
        <taxon>Moraxellales</taxon>
        <taxon>Moraxellaceae</taxon>
        <taxon>Acinetobacter</taxon>
    </lineage>
</organism>
<evidence type="ECO:0000313" key="2">
    <source>
        <dbReference type="Proteomes" id="UP001208534"/>
    </source>
</evidence>
<gene>
    <name evidence="1" type="ORF">KTH64_03100</name>
</gene>
<reference evidence="1" key="1">
    <citation type="submission" date="2021-06" db="EMBL/GenBank/DDBJ databases">
        <title>Propagation of a rapidly emergent carbapenem-resistant Acinetobacter baumannii lineage by various extra-hospital transmission networks.</title>
        <authorList>
            <person name="Calix J."/>
        </authorList>
    </citation>
    <scope>NUCLEOTIDE SEQUENCE</scope>
    <source>
        <strain evidence="1">WU_MDCI_Aw63</strain>
    </source>
</reference>
<proteinExistence type="predicted"/>
<accession>A0AAW5RA50</accession>
<name>A0AAW5RA50_ACIJU</name>
<protein>
    <submittedName>
        <fullName evidence="1">Uncharacterized protein</fullName>
    </submittedName>
</protein>